<dbReference type="EMBL" id="PQ287319">
    <property type="protein sequence ID" value="XHV10343.1"/>
    <property type="molecule type" value="Genomic_DNA"/>
</dbReference>
<proteinExistence type="predicted"/>
<organism evidence="1">
    <name type="scientific">Caulobacter phage S2L</name>
    <dbReference type="NCBI Taxonomy" id="3348356"/>
    <lineage>
        <taxon>Viruses</taxon>
    </lineage>
</organism>
<evidence type="ECO:0000313" key="1">
    <source>
        <dbReference type="EMBL" id="XHV10343.1"/>
    </source>
</evidence>
<name>A0AB74ULR8_9VIRU</name>
<accession>A0AB74ULR8</accession>
<reference evidence="1" key="1">
    <citation type="submission" date="2024-10" db="EMBL/GenBank/DDBJ databases">
        <title>Genetic diversity among independent isolates of the Dolichocephalovirinae subfamily.</title>
        <authorList>
            <person name="Ely B."/>
            <person name="Thomas Q."/>
            <person name="Mohammadi T."/>
        </authorList>
    </citation>
    <scope>NUCLEOTIDE SEQUENCE</scope>
</reference>
<sequence length="122" mass="13560">MGMRLFSTGRSAREPSKMRLFSGGQSPVTLTPGDPDPARWRLIRGQEVGRCTVVEIMYPDALNYEGRKILVYEARSLDEVIHANKGWLDPHFSDDPNVKGPIARFEPTERGWAMALACAGAL</sequence>
<gene>
    <name evidence="1" type="ORF">S2L_219c</name>
</gene>
<protein>
    <submittedName>
        <fullName evidence="1">Uncharacterized protein</fullName>
    </submittedName>
</protein>